<feature type="region of interest" description="Disordered" evidence="2">
    <location>
        <begin position="623"/>
        <end position="659"/>
    </location>
</feature>
<name>A0ABV8UMR6_9PROT</name>
<feature type="compositionally biased region" description="Basic and acidic residues" evidence="2">
    <location>
        <begin position="750"/>
        <end position="768"/>
    </location>
</feature>
<organism evidence="4 5">
    <name type="scientific">Fodinicurvata halophila</name>
    <dbReference type="NCBI Taxonomy" id="1419723"/>
    <lineage>
        <taxon>Bacteria</taxon>
        <taxon>Pseudomonadati</taxon>
        <taxon>Pseudomonadota</taxon>
        <taxon>Alphaproteobacteria</taxon>
        <taxon>Rhodospirillales</taxon>
        <taxon>Rhodovibrionaceae</taxon>
        <taxon>Fodinicurvata</taxon>
    </lineage>
</organism>
<evidence type="ECO:0000313" key="5">
    <source>
        <dbReference type="Proteomes" id="UP001595799"/>
    </source>
</evidence>
<feature type="transmembrane region" description="Helical" evidence="3">
    <location>
        <begin position="143"/>
        <end position="164"/>
    </location>
</feature>
<evidence type="ECO:0000256" key="3">
    <source>
        <dbReference type="SAM" id="Phobius"/>
    </source>
</evidence>
<feature type="region of interest" description="Disordered" evidence="2">
    <location>
        <begin position="724"/>
        <end position="778"/>
    </location>
</feature>
<feature type="compositionally biased region" description="Low complexity" evidence="2">
    <location>
        <begin position="698"/>
        <end position="711"/>
    </location>
</feature>
<feature type="coiled-coil region" evidence="1">
    <location>
        <begin position="474"/>
        <end position="514"/>
    </location>
</feature>
<feature type="region of interest" description="Disordered" evidence="2">
    <location>
        <begin position="83"/>
        <end position="104"/>
    </location>
</feature>
<gene>
    <name evidence="4" type="ORF">ACFOW6_09770</name>
</gene>
<dbReference type="Proteomes" id="UP001595799">
    <property type="component" value="Unassembled WGS sequence"/>
</dbReference>
<proteinExistence type="predicted"/>
<feature type="transmembrane region" description="Helical" evidence="3">
    <location>
        <begin position="23"/>
        <end position="42"/>
    </location>
</feature>
<feature type="coiled-coil region" evidence="1">
    <location>
        <begin position="566"/>
        <end position="610"/>
    </location>
</feature>
<keyword evidence="5" id="KW-1185">Reference proteome</keyword>
<dbReference type="EMBL" id="JBHSCW010000004">
    <property type="protein sequence ID" value="MFC4351829.1"/>
    <property type="molecule type" value="Genomic_DNA"/>
</dbReference>
<evidence type="ECO:0000256" key="2">
    <source>
        <dbReference type="SAM" id="MobiDB-lite"/>
    </source>
</evidence>
<protein>
    <submittedName>
        <fullName evidence="4">TIGR02302 family protein</fullName>
    </submittedName>
</protein>
<reference evidence="5" key="1">
    <citation type="journal article" date="2019" name="Int. J. Syst. Evol. Microbiol.">
        <title>The Global Catalogue of Microorganisms (GCM) 10K type strain sequencing project: providing services to taxonomists for standard genome sequencing and annotation.</title>
        <authorList>
            <consortium name="The Broad Institute Genomics Platform"/>
            <consortium name="The Broad Institute Genome Sequencing Center for Infectious Disease"/>
            <person name="Wu L."/>
            <person name="Ma J."/>
        </authorList>
    </citation>
    <scope>NUCLEOTIDE SEQUENCE [LARGE SCALE GENOMIC DNA]</scope>
    <source>
        <strain evidence="5">CECT 8472</strain>
    </source>
</reference>
<keyword evidence="3" id="KW-0812">Transmembrane</keyword>
<feature type="transmembrane region" description="Helical" evidence="3">
    <location>
        <begin position="48"/>
        <end position="69"/>
    </location>
</feature>
<feature type="region of interest" description="Disordered" evidence="2">
    <location>
        <begin position="690"/>
        <end position="711"/>
    </location>
</feature>
<dbReference type="InterPro" id="IPR012683">
    <property type="entry name" value="CHP02302_TM"/>
</dbReference>
<evidence type="ECO:0000256" key="1">
    <source>
        <dbReference type="SAM" id="Coils"/>
    </source>
</evidence>
<dbReference type="Pfam" id="PF13779">
    <property type="entry name" value="DUF4175"/>
    <property type="match status" value="1"/>
</dbReference>
<accession>A0ABV8UMR6</accession>
<sequence length="812" mass="90494">MPGRWLQPLARAALLWEALWPRLWPLAGLAGLFLLLALSGLLPLLPGWLHGLVLAVFALAALALGARTLRGLAWPDRPSAQRRLERDSGLAHRPVSGLDDRPAGDDDDTAAGLWRLHQQRLRARLGPLRLALPRAGWARVDRFGLRAALALLLVIAFFAIGGDWRHRLQAALNPAAVPQEALETAELEAWITPPNYVDSAPIYLTDDKGQVSVPEGSRLTARVNGGQDAPKLDLAGTKSAFEAVGDSAFEIESPVRNAGELRIAQGGRQLGQWTLEVESDQPPTVRFEEAPSASRHKALQFTWQARDDHGLSELRLVVRPVSSSVEGRMLELPLSLPQGRPQEAEGQGLEDLTAHPWAGLKARVWLEAEDARGQTARSREVALTLPQREFSHPVARALIEQRRRLILTPKLHFWVARQLGEIGADTRAYDNDTLVALAIRSAEQRLQRDRSRKALEEVQQLLWKTALYLEEGESALAKQDLRELQKQLQEALDSGASEEEIERLMDEMDAAMDRYLRSMVEEAMRQARDGNLQQNQDFQSGQQSIRPDQLQEMLDKARELMQSGARDEAQAMLEQLQSILENLEMRAGPSSEMQQQMQQSREMMNRLQDIMRGQSDLLDRSFRQSREGNRSSPSQDGQPGNRQDGAPRDGESLSRAAEEQDALRRQLGELMRDYGNMTGELPQPLGHAETRMRDARDALQQGQPGPAGEAQAEALDQLQQGLDSMLETFAQQMGQGAPRGAQGPPGSESGEGRDPLGRRYGGEGRQGDSVELPEEGELQRAREILNELRQRSGQRDRPELERNYLDRLLDQF</sequence>
<comment type="caution">
    <text evidence="4">The sequence shown here is derived from an EMBL/GenBank/DDBJ whole genome shotgun (WGS) entry which is preliminary data.</text>
</comment>
<keyword evidence="3" id="KW-1133">Transmembrane helix</keyword>
<keyword evidence="3" id="KW-0472">Membrane</keyword>
<feature type="compositionally biased region" description="Polar residues" evidence="2">
    <location>
        <begin position="630"/>
        <end position="641"/>
    </location>
</feature>
<feature type="compositionally biased region" description="Low complexity" evidence="2">
    <location>
        <begin position="730"/>
        <end position="746"/>
    </location>
</feature>
<dbReference type="NCBIfam" id="TIGR02302">
    <property type="entry name" value="aProt_lowcomp"/>
    <property type="match status" value="1"/>
</dbReference>
<keyword evidence="1" id="KW-0175">Coiled coil</keyword>
<feature type="compositionally biased region" description="Basic and acidic residues" evidence="2">
    <location>
        <begin position="645"/>
        <end position="659"/>
    </location>
</feature>
<dbReference type="RefSeq" id="WP_382422174.1">
    <property type="nucleotide sequence ID" value="NZ_JBHSCW010000004.1"/>
</dbReference>
<evidence type="ECO:0000313" key="4">
    <source>
        <dbReference type="EMBL" id="MFC4351829.1"/>
    </source>
</evidence>